<feature type="signal peptide" evidence="1">
    <location>
        <begin position="1"/>
        <end position="22"/>
    </location>
</feature>
<dbReference type="PROSITE" id="PS51257">
    <property type="entry name" value="PROKAR_LIPOPROTEIN"/>
    <property type="match status" value="1"/>
</dbReference>
<proteinExistence type="predicted"/>
<evidence type="ECO:0008006" key="4">
    <source>
        <dbReference type="Google" id="ProtNLM"/>
    </source>
</evidence>
<evidence type="ECO:0000256" key="1">
    <source>
        <dbReference type="SAM" id="SignalP"/>
    </source>
</evidence>
<dbReference type="KEGG" id="kle:AO703_10320"/>
<gene>
    <name evidence="2" type="ORF">AO703_10320</name>
</gene>
<evidence type="ECO:0000313" key="2">
    <source>
        <dbReference type="EMBL" id="ALR76678.1"/>
    </source>
</evidence>
<dbReference type="AlphaFoldDB" id="A0A806X563"/>
<dbReference type="RefSeq" id="WP_013366370.1">
    <property type="nucleotide sequence ID" value="NZ_CP012871.1"/>
</dbReference>
<dbReference type="OrthoDB" id="6580966at2"/>
<dbReference type="EMBL" id="CP012871">
    <property type="protein sequence ID" value="ALR76678.1"/>
    <property type="molecule type" value="Genomic_DNA"/>
</dbReference>
<protein>
    <recommendedName>
        <fullName evidence="4">Lipoprotein</fullName>
    </recommendedName>
</protein>
<evidence type="ECO:0000313" key="3">
    <source>
        <dbReference type="Proteomes" id="UP000069162"/>
    </source>
</evidence>
<organism evidence="2 3">
    <name type="scientific">[Enterobacter] lignolyticus</name>
    <dbReference type="NCBI Taxonomy" id="1334193"/>
    <lineage>
        <taxon>Bacteria</taxon>
        <taxon>Pseudomonadati</taxon>
        <taxon>Pseudomonadota</taxon>
        <taxon>Gammaproteobacteria</taxon>
        <taxon>Enterobacterales</taxon>
        <taxon>Enterobacteriaceae</taxon>
        <taxon>Pluralibacter</taxon>
    </lineage>
</organism>
<reference evidence="3" key="1">
    <citation type="submission" date="2015-10" db="EMBL/GenBank/DDBJ databases">
        <title>Complete Genome Sequencing of Klebsiella sp. strain G5.</title>
        <authorList>
            <person name="Chan K.-G."/>
            <person name="Chen J.-W."/>
        </authorList>
    </citation>
    <scope>NUCLEOTIDE SEQUENCE [LARGE SCALE GENOMIC DNA]</scope>
    <source>
        <strain evidence="3">G5</strain>
    </source>
</reference>
<accession>A0A806X563</accession>
<dbReference type="Proteomes" id="UP000069162">
    <property type="component" value="Chromosome"/>
</dbReference>
<keyword evidence="1" id="KW-0732">Signal</keyword>
<sequence length="81" mass="8487">MKKVICAVVALAALSGCTNSPAHRIAECQKNGGTKDDCVAAEWAYEKAHPLPKYDASNYDNAAALQAAFNASTARSKSTAQ</sequence>
<feature type="chain" id="PRO_5032539115" description="Lipoprotein" evidence="1">
    <location>
        <begin position="23"/>
        <end position="81"/>
    </location>
</feature>
<dbReference type="OMA" id="CIAREWD"/>
<name>A0A806X563_9ENTR</name>